<name>A0ACC0DVC5_9BASI</name>
<reference evidence="2" key="1">
    <citation type="journal article" date="2018" name="BMC Genomics">
        <title>Genomic insights into host adaptation between the wheat stripe rust pathogen (Puccinia striiformis f. sp. tritici) and the barley stripe rust pathogen (Puccinia striiformis f. sp. hordei).</title>
        <authorList>
            <person name="Xia C."/>
            <person name="Wang M."/>
            <person name="Yin C."/>
            <person name="Cornejo O.E."/>
            <person name="Hulbert S.H."/>
            <person name="Chen X."/>
        </authorList>
    </citation>
    <scope>NUCLEOTIDE SEQUENCE [LARGE SCALE GENOMIC DNA]</scope>
    <source>
        <strain evidence="2">93-210</strain>
    </source>
</reference>
<protein>
    <submittedName>
        <fullName evidence="1">Uncharacterized protein</fullName>
    </submittedName>
</protein>
<reference evidence="1 2" key="3">
    <citation type="journal article" date="2022" name="Microbiol. Spectr.">
        <title>Folding features and dynamics of 3D genome architecture in plant fungal pathogens.</title>
        <authorList>
            <person name="Xia C."/>
        </authorList>
    </citation>
    <scope>NUCLEOTIDE SEQUENCE [LARGE SCALE GENOMIC DNA]</scope>
    <source>
        <strain evidence="1 2">93-210</strain>
    </source>
</reference>
<dbReference type="Proteomes" id="UP001060170">
    <property type="component" value="Chromosome 15"/>
</dbReference>
<proteinExistence type="predicted"/>
<dbReference type="EMBL" id="CM045879">
    <property type="protein sequence ID" value="KAI7939056.1"/>
    <property type="molecule type" value="Genomic_DNA"/>
</dbReference>
<evidence type="ECO:0000313" key="1">
    <source>
        <dbReference type="EMBL" id="KAI7939056.1"/>
    </source>
</evidence>
<organism evidence="1 2">
    <name type="scientific">Puccinia striiformis f. sp. tritici</name>
    <dbReference type="NCBI Taxonomy" id="168172"/>
    <lineage>
        <taxon>Eukaryota</taxon>
        <taxon>Fungi</taxon>
        <taxon>Dikarya</taxon>
        <taxon>Basidiomycota</taxon>
        <taxon>Pucciniomycotina</taxon>
        <taxon>Pucciniomycetes</taxon>
        <taxon>Pucciniales</taxon>
        <taxon>Pucciniaceae</taxon>
        <taxon>Puccinia</taxon>
    </lineage>
</organism>
<evidence type="ECO:0000313" key="2">
    <source>
        <dbReference type="Proteomes" id="UP001060170"/>
    </source>
</evidence>
<comment type="caution">
    <text evidence="1">The sequence shown here is derived from an EMBL/GenBank/DDBJ whole genome shotgun (WGS) entry which is preliminary data.</text>
</comment>
<keyword evidence="2" id="KW-1185">Reference proteome</keyword>
<reference evidence="2" key="2">
    <citation type="journal article" date="2018" name="Mol. Plant Microbe Interact.">
        <title>Genome sequence resources for the wheat stripe rust pathogen (Puccinia striiformis f. sp. tritici) and the barley stripe rust pathogen (Puccinia striiformis f. sp. hordei).</title>
        <authorList>
            <person name="Xia C."/>
            <person name="Wang M."/>
            <person name="Yin C."/>
            <person name="Cornejo O.E."/>
            <person name="Hulbert S.H."/>
            <person name="Chen X."/>
        </authorList>
    </citation>
    <scope>NUCLEOTIDE SEQUENCE [LARGE SCALE GENOMIC DNA]</scope>
    <source>
        <strain evidence="2">93-210</strain>
    </source>
</reference>
<sequence length="85" mass="9085">MSSSNIHGDKEVMQTLSDQVKNSNAKHPPHPRSKSTLPLSQPPELTPTTTQEQTQAPPPPQTIQTRKGKATSTSTKAAAQSKGID</sequence>
<accession>A0ACC0DVC5</accession>
<gene>
    <name evidence="1" type="ORF">MJO28_014635</name>
</gene>